<sequence>MPWSDAGQFAAILAKRKLSIISWSLNKNV</sequence>
<dbReference type="AlphaFoldDB" id="A0A375ING4"/>
<geneLocation type="plasmid" evidence="1">
    <name>II</name>
</geneLocation>
<name>A0A375ING4_9BURK</name>
<proteinExistence type="predicted"/>
<reference evidence="1 2" key="1">
    <citation type="submission" date="2018-01" db="EMBL/GenBank/DDBJ databases">
        <authorList>
            <person name="Gaut B.S."/>
            <person name="Morton B.R."/>
            <person name="Clegg M.T."/>
            <person name="Duvall M.R."/>
        </authorList>
    </citation>
    <scope>NUCLEOTIDE SEQUENCE [LARGE SCALE GENOMIC DNA]</scope>
    <source>
        <strain evidence="1">Cupriavidus taiwanensis LMG 19425</strain>
        <plasmid evidence="2">Plasmid ii</plasmid>
    </source>
</reference>
<dbReference type="Proteomes" id="UP000255505">
    <property type="component" value="Plasmid II"/>
</dbReference>
<gene>
    <name evidence="1" type="ORF">CT19425_MP70247</name>
</gene>
<evidence type="ECO:0000313" key="2">
    <source>
        <dbReference type="Proteomes" id="UP000255505"/>
    </source>
</evidence>
<protein>
    <submittedName>
        <fullName evidence="1">Uncharacterized protein</fullName>
    </submittedName>
</protein>
<keyword evidence="1" id="KW-0614">Plasmid</keyword>
<organism evidence="1 2">
    <name type="scientific">Cupriavidus taiwanensis</name>
    <dbReference type="NCBI Taxonomy" id="164546"/>
    <lineage>
        <taxon>Bacteria</taxon>
        <taxon>Pseudomonadati</taxon>
        <taxon>Pseudomonadota</taxon>
        <taxon>Betaproteobacteria</taxon>
        <taxon>Burkholderiales</taxon>
        <taxon>Burkholderiaceae</taxon>
        <taxon>Cupriavidus</taxon>
    </lineage>
</organism>
<accession>A0A375ING4</accession>
<evidence type="ECO:0000313" key="1">
    <source>
        <dbReference type="EMBL" id="SPK76087.1"/>
    </source>
</evidence>
<dbReference type="EMBL" id="LT991977">
    <property type="protein sequence ID" value="SPK76087.1"/>
    <property type="molecule type" value="Genomic_DNA"/>
</dbReference>